<dbReference type="InterPro" id="IPR029063">
    <property type="entry name" value="SAM-dependent_MTases_sf"/>
</dbReference>
<dbReference type="Gene3D" id="3.40.50.150">
    <property type="entry name" value="Vaccinia Virus protein VP39"/>
    <property type="match status" value="1"/>
</dbReference>
<evidence type="ECO:0000259" key="2">
    <source>
        <dbReference type="Pfam" id="PF13847"/>
    </source>
</evidence>
<dbReference type="Proteomes" id="UP000231292">
    <property type="component" value="Unassembled WGS sequence"/>
</dbReference>
<dbReference type="AlphaFoldDB" id="A0A2G9YL51"/>
<gene>
    <name evidence="3" type="ORF">COX41_00030</name>
</gene>
<name>A0A2G9YL51_9BACT</name>
<dbReference type="EMBL" id="PCRK01000002">
    <property type="protein sequence ID" value="PIP19970.1"/>
    <property type="molecule type" value="Genomic_DNA"/>
</dbReference>
<dbReference type="PANTHER" id="PTHR44068:SF1">
    <property type="entry name" value="HYPOTHETICAL LOC100005854"/>
    <property type="match status" value="1"/>
</dbReference>
<evidence type="ECO:0000313" key="4">
    <source>
        <dbReference type="Proteomes" id="UP000231292"/>
    </source>
</evidence>
<proteinExistence type="predicted"/>
<dbReference type="PANTHER" id="PTHR44068">
    <property type="entry name" value="ZGC:194242"/>
    <property type="match status" value="1"/>
</dbReference>
<keyword evidence="1" id="KW-0808">Transferase</keyword>
<sequence length="236" mass="27367">MATIEKQTEEWYKEYYLKKGKDRNDILTNPGVLFQTLAYQKSIITALRTLPIRRNWKVLDVGCGGGGSLLQFLGFGFTQSSLYGIDIIPERIQEGKERFPNVNFTCGDASQMNYYSDYFDMVMESTMFIQLTDDNFSQRIADEMLRVTKPSGYIMLIDWRYSYGHSEYKSLSRRRINKLFKVGMKSKFCCCKYGSLIPPIGRLMSSYFSAFYFVVQSFFPFLVGQTTTVLQKVPEK</sequence>
<evidence type="ECO:0000256" key="1">
    <source>
        <dbReference type="ARBA" id="ARBA00022679"/>
    </source>
</evidence>
<dbReference type="GO" id="GO:0016126">
    <property type="term" value="P:sterol biosynthetic process"/>
    <property type="evidence" value="ECO:0007669"/>
    <property type="project" value="TreeGrafter"/>
</dbReference>
<accession>A0A2G9YL51</accession>
<feature type="domain" description="Methyltransferase" evidence="2">
    <location>
        <begin position="54"/>
        <end position="160"/>
    </location>
</feature>
<dbReference type="GO" id="GO:0003838">
    <property type="term" value="F:sterol 24-C-methyltransferase activity"/>
    <property type="evidence" value="ECO:0007669"/>
    <property type="project" value="TreeGrafter"/>
</dbReference>
<dbReference type="SUPFAM" id="SSF53335">
    <property type="entry name" value="S-adenosyl-L-methionine-dependent methyltransferases"/>
    <property type="match status" value="1"/>
</dbReference>
<evidence type="ECO:0000313" key="3">
    <source>
        <dbReference type="EMBL" id="PIP19970.1"/>
    </source>
</evidence>
<dbReference type="InterPro" id="IPR025714">
    <property type="entry name" value="Methyltranfer_dom"/>
</dbReference>
<dbReference type="CDD" id="cd02440">
    <property type="entry name" value="AdoMet_MTases"/>
    <property type="match status" value="1"/>
</dbReference>
<comment type="caution">
    <text evidence="3">The sequence shown here is derived from an EMBL/GenBank/DDBJ whole genome shotgun (WGS) entry which is preliminary data.</text>
</comment>
<reference evidence="3 4" key="1">
    <citation type="submission" date="2017-09" db="EMBL/GenBank/DDBJ databases">
        <title>Depth-based differentiation of microbial function through sediment-hosted aquifers and enrichment of novel symbionts in the deep terrestrial subsurface.</title>
        <authorList>
            <person name="Probst A.J."/>
            <person name="Ladd B."/>
            <person name="Jarett J.K."/>
            <person name="Geller-Mcgrath D.E."/>
            <person name="Sieber C.M."/>
            <person name="Emerson J.B."/>
            <person name="Anantharaman K."/>
            <person name="Thomas B.C."/>
            <person name="Malmstrom R."/>
            <person name="Stieglmeier M."/>
            <person name="Klingl A."/>
            <person name="Woyke T."/>
            <person name="Ryan C.M."/>
            <person name="Banfield J.F."/>
        </authorList>
    </citation>
    <scope>NUCLEOTIDE SEQUENCE [LARGE SCALE GENOMIC DNA]</scope>
    <source>
        <strain evidence="3">CG23_combo_of_CG06-09_8_20_14_all_41_10</strain>
    </source>
</reference>
<dbReference type="Pfam" id="PF13847">
    <property type="entry name" value="Methyltransf_31"/>
    <property type="match status" value="1"/>
</dbReference>
<protein>
    <recommendedName>
        <fullName evidence="2">Methyltransferase domain-containing protein</fullName>
    </recommendedName>
</protein>
<organism evidence="3 4">
    <name type="scientific">Candidatus Sherwoodlollariibacterium unditelluris</name>
    <dbReference type="NCBI Taxonomy" id="1974757"/>
    <lineage>
        <taxon>Bacteria</taxon>
        <taxon>Pseudomonadati</taxon>
        <taxon>Candidatus Omnitrophota</taxon>
        <taxon>Candidatus Sherwoodlollariibacterium</taxon>
    </lineage>
</organism>
<dbReference type="InterPro" id="IPR050447">
    <property type="entry name" value="Erg6_SMT_methyltransf"/>
</dbReference>